<reference evidence="1" key="1">
    <citation type="submission" date="2020-03" db="EMBL/GenBank/DDBJ databases">
        <title>The deep terrestrial virosphere.</title>
        <authorList>
            <person name="Holmfeldt K."/>
            <person name="Nilsson E."/>
            <person name="Simone D."/>
            <person name="Lopez-Fernandez M."/>
            <person name="Wu X."/>
            <person name="de Brujin I."/>
            <person name="Lundin D."/>
            <person name="Andersson A."/>
            <person name="Bertilsson S."/>
            <person name="Dopson M."/>
        </authorList>
    </citation>
    <scope>NUCLEOTIDE SEQUENCE</scope>
    <source>
        <strain evidence="1">MM171A00469</strain>
    </source>
</reference>
<evidence type="ECO:0000313" key="1">
    <source>
        <dbReference type="EMBL" id="QJB00415.1"/>
    </source>
</evidence>
<proteinExistence type="predicted"/>
<sequence>MSQLIKLSLVKRDITTMSGKYLFNVSRITNLKATGTDSIFNYKEKHEIVPWVVDETYAVVSPQTVNYDASIRMAVYIEKKNEYVINATTQIEVDRIVYGFADPGNSGKTVIIYDDPIEHMEVILKVAGGVDSIMNLANALVAGVEAEGVFHKTMTQTLSSGSNTVTHMLGTDKSATVTGLDVWDGTAWVATDISIIDSDNLNVILAGGSITNARIEITYKK</sequence>
<name>A0A6M3M3T3_9ZZZZ</name>
<organism evidence="1">
    <name type="scientific">viral metagenome</name>
    <dbReference type="NCBI Taxonomy" id="1070528"/>
    <lineage>
        <taxon>unclassified sequences</taxon>
        <taxon>metagenomes</taxon>
        <taxon>organismal metagenomes</taxon>
    </lineage>
</organism>
<gene>
    <name evidence="1" type="ORF">MM171A00469_0015</name>
</gene>
<dbReference type="EMBL" id="MT143692">
    <property type="protein sequence ID" value="QJB00415.1"/>
    <property type="molecule type" value="Genomic_DNA"/>
</dbReference>
<dbReference type="AlphaFoldDB" id="A0A6M3M3T3"/>
<accession>A0A6M3M3T3</accession>
<protein>
    <submittedName>
        <fullName evidence="1">Uncharacterized protein</fullName>
    </submittedName>
</protein>